<comment type="similarity">
    <text evidence="1">Belongs to the RecJ family.</text>
</comment>
<dbReference type="Proteomes" id="UP000716906">
    <property type="component" value="Unassembled WGS sequence"/>
</dbReference>
<dbReference type="InterPro" id="IPR051673">
    <property type="entry name" value="SSDNA_exonuclease_RecJ"/>
</dbReference>
<evidence type="ECO:0000256" key="2">
    <source>
        <dbReference type="ARBA" id="ARBA00019841"/>
    </source>
</evidence>
<keyword evidence="10" id="KW-1185">Reference proteome</keyword>
<proteinExistence type="inferred from homology"/>
<feature type="domain" description="RecJ OB" evidence="8">
    <location>
        <begin position="463"/>
        <end position="586"/>
    </location>
</feature>
<dbReference type="Gene3D" id="3.10.310.30">
    <property type="match status" value="1"/>
</dbReference>
<evidence type="ECO:0000256" key="5">
    <source>
        <dbReference type="ARBA" id="ARBA00022839"/>
    </source>
</evidence>
<dbReference type="NCBIfam" id="TIGR00644">
    <property type="entry name" value="recJ"/>
    <property type="match status" value="1"/>
</dbReference>
<dbReference type="SUPFAM" id="SSF64182">
    <property type="entry name" value="DHH phosphoesterases"/>
    <property type="match status" value="1"/>
</dbReference>
<keyword evidence="4" id="KW-0378">Hydrolase</keyword>
<dbReference type="InterPro" id="IPR038763">
    <property type="entry name" value="DHH_sf"/>
</dbReference>
<dbReference type="GO" id="GO:0004527">
    <property type="term" value="F:exonuclease activity"/>
    <property type="evidence" value="ECO:0007669"/>
    <property type="project" value="UniProtKB-KW"/>
</dbReference>
<feature type="domain" description="DDH" evidence="6">
    <location>
        <begin position="79"/>
        <end position="218"/>
    </location>
</feature>
<reference evidence="9 10" key="1">
    <citation type="journal article" date="2021" name="Sci. Rep.">
        <title>The distribution of antibiotic resistance genes in chicken gut microbiota commensals.</title>
        <authorList>
            <person name="Juricova H."/>
            <person name="Matiasovicova J."/>
            <person name="Kubasova T."/>
            <person name="Cejkova D."/>
            <person name="Rychlik I."/>
        </authorList>
    </citation>
    <scope>NUCLEOTIDE SEQUENCE [LARGE SCALE GENOMIC DNA]</scope>
    <source>
        <strain evidence="9 10">An773</strain>
    </source>
</reference>
<dbReference type="InterPro" id="IPR004610">
    <property type="entry name" value="RecJ"/>
</dbReference>
<evidence type="ECO:0000259" key="6">
    <source>
        <dbReference type="Pfam" id="PF01368"/>
    </source>
</evidence>
<dbReference type="Pfam" id="PF01368">
    <property type="entry name" value="DHH"/>
    <property type="match status" value="1"/>
</dbReference>
<keyword evidence="5 9" id="KW-0269">Exonuclease</keyword>
<dbReference type="PANTHER" id="PTHR30255">
    <property type="entry name" value="SINGLE-STRANDED-DNA-SPECIFIC EXONUCLEASE RECJ"/>
    <property type="match status" value="1"/>
</dbReference>
<organism evidence="9 10">
    <name type="scientific">Faecalicatena fissicatena</name>
    <dbReference type="NCBI Taxonomy" id="290055"/>
    <lineage>
        <taxon>Bacteria</taxon>
        <taxon>Bacillati</taxon>
        <taxon>Bacillota</taxon>
        <taxon>Clostridia</taxon>
        <taxon>Lachnospirales</taxon>
        <taxon>Lachnospiraceae</taxon>
        <taxon>Faecalicatena</taxon>
    </lineage>
</organism>
<dbReference type="Pfam" id="PF17768">
    <property type="entry name" value="RecJ_OB"/>
    <property type="match status" value="1"/>
</dbReference>
<feature type="domain" description="DHHA1" evidence="7">
    <location>
        <begin position="355"/>
        <end position="450"/>
    </location>
</feature>
<dbReference type="RefSeq" id="WP_205155988.1">
    <property type="nucleotide sequence ID" value="NZ_JACLYY010000006.1"/>
</dbReference>
<dbReference type="Gene3D" id="3.90.1640.30">
    <property type="match status" value="1"/>
</dbReference>
<evidence type="ECO:0000256" key="1">
    <source>
        <dbReference type="ARBA" id="ARBA00005915"/>
    </source>
</evidence>
<comment type="caution">
    <text evidence="9">The sequence shown here is derived from an EMBL/GenBank/DDBJ whole genome shotgun (WGS) entry which is preliminary data.</text>
</comment>
<dbReference type="PANTHER" id="PTHR30255:SF2">
    <property type="entry name" value="SINGLE-STRANDED-DNA-SPECIFIC EXONUCLEASE RECJ"/>
    <property type="match status" value="1"/>
</dbReference>
<evidence type="ECO:0000313" key="10">
    <source>
        <dbReference type="Proteomes" id="UP000716906"/>
    </source>
</evidence>
<evidence type="ECO:0000259" key="8">
    <source>
        <dbReference type="Pfam" id="PF17768"/>
    </source>
</evidence>
<dbReference type="Pfam" id="PF02272">
    <property type="entry name" value="DHHA1"/>
    <property type="match status" value="1"/>
</dbReference>
<gene>
    <name evidence="9" type="primary">recJ</name>
    <name evidence="9" type="ORF">H7U36_07990</name>
</gene>
<evidence type="ECO:0000256" key="3">
    <source>
        <dbReference type="ARBA" id="ARBA00022722"/>
    </source>
</evidence>
<accession>A0ABS2E8S6</accession>
<sequence length="591" mass="65785">MKERWVLLRKGADFAGIGERFHISPRLACLIRNRDIIGDENIESYLYGTIADLEDGMLMRDMDRAVEILMEKVREGASIRIIGDYDIDGVCATYILLEGLKGLGAVVDTDIPDRIADGYGLSRHLIDRAFEAGTDTIVTCDNGIAAAEEIACAREMGMTVIVTDHHEVPFDEEEGEKQYHLPPADAVVDPKRADCPYPFKGLCGAAVAYKLMEALYESMGRDSSDIDYLMEEVAFATVGDVMDLTGENRIFVRQGLEMLQSTANPGLRSLMECTGIDRKSVSTYHIGFVLGPCLNASGRLDTAKRALSLLSARSKKEADLLAGDLKALNDSRKEMTEAAVREAVEQVEHTEAGRQRVLVLYLPDCHESLAGIVAGRIRERYCRPAFVITDSGDGELAKGSGRSIEAYHMYEELNKCRGLFVKFGGHRLAAGLTLEKKNIEKFRQDINAVCTLTEADMTEKVSIDMQMPFSCVTEELLEELKLLEPFGKGNTKPVFAEKNVSIVSCRLIGKNRNMLRLRLLDGAGTDMDAVYFGDAAGFLDEVEAKYGRAVRERFFEGEYRRIRLSVTYYPGINEYMGRKSMQIVITHYQIV</sequence>
<name>A0ABS2E8S6_9FIRM</name>
<dbReference type="InterPro" id="IPR003156">
    <property type="entry name" value="DHHA1_dom"/>
</dbReference>
<dbReference type="EMBL" id="JACLYY010000006">
    <property type="protein sequence ID" value="MBM6738044.1"/>
    <property type="molecule type" value="Genomic_DNA"/>
</dbReference>
<dbReference type="InterPro" id="IPR041122">
    <property type="entry name" value="RecJ_OB"/>
</dbReference>
<keyword evidence="3" id="KW-0540">Nuclease</keyword>
<evidence type="ECO:0000259" key="7">
    <source>
        <dbReference type="Pfam" id="PF02272"/>
    </source>
</evidence>
<evidence type="ECO:0000256" key="4">
    <source>
        <dbReference type="ARBA" id="ARBA00022801"/>
    </source>
</evidence>
<protein>
    <recommendedName>
        <fullName evidence="2">Single-stranded-DNA-specific exonuclease RecJ</fullName>
    </recommendedName>
</protein>
<evidence type="ECO:0000313" key="9">
    <source>
        <dbReference type="EMBL" id="MBM6738044.1"/>
    </source>
</evidence>
<dbReference type="InterPro" id="IPR001667">
    <property type="entry name" value="DDH_dom"/>
</dbReference>